<reference evidence="2 3" key="1">
    <citation type="journal article" date="2010" name="Stand. Genomic Sci.">
        <title>Complete genome sequence of Haliangium ochraceum type strain (SMP-2).</title>
        <authorList>
            <consortium name="US DOE Joint Genome Institute (JGI-PGF)"/>
            <person name="Ivanova N."/>
            <person name="Daum C."/>
            <person name="Lang E."/>
            <person name="Abt B."/>
            <person name="Kopitz M."/>
            <person name="Saunders E."/>
            <person name="Lapidus A."/>
            <person name="Lucas S."/>
            <person name="Glavina Del Rio T."/>
            <person name="Nolan M."/>
            <person name="Tice H."/>
            <person name="Copeland A."/>
            <person name="Cheng J.F."/>
            <person name="Chen F."/>
            <person name="Bruce D."/>
            <person name="Goodwin L."/>
            <person name="Pitluck S."/>
            <person name="Mavromatis K."/>
            <person name="Pati A."/>
            <person name="Mikhailova N."/>
            <person name="Chen A."/>
            <person name="Palaniappan K."/>
            <person name="Land M."/>
            <person name="Hauser L."/>
            <person name="Chang Y.J."/>
            <person name="Jeffries C.D."/>
            <person name="Detter J.C."/>
            <person name="Brettin T."/>
            <person name="Rohde M."/>
            <person name="Goker M."/>
            <person name="Bristow J."/>
            <person name="Markowitz V."/>
            <person name="Eisen J.A."/>
            <person name="Hugenholtz P."/>
            <person name="Kyrpides N.C."/>
            <person name="Klenk H.P."/>
        </authorList>
    </citation>
    <scope>NUCLEOTIDE SEQUENCE [LARGE SCALE GENOMIC DNA]</scope>
    <source>
        <strain evidence="3">DSM 14365 / CIP 107738 / JCM 11303 / AJ 13395 / SMP-2</strain>
    </source>
</reference>
<feature type="region of interest" description="Disordered" evidence="1">
    <location>
        <begin position="392"/>
        <end position="434"/>
    </location>
</feature>
<sequence>MKYLYGDATPFPLEENFIETLAAATDACVGLFQLDLELQERRDRATALNERASEEIGYLDALAKSLEKALSPMISDEPVFAAQRTATAIARGARTSIEAARDSVVRERESGVRSTFGSDLAKRMKRALAGYLVRHQLPQTRWSVRWQFDPATQSASLYFDAVAECELLTSYRGTVPATERWAVPQRISDIDPNTGLSVLRDAGWFTRLFKGSYQNLSDYYITAVAIGESDARFRVHRSLKPDAEGFEIAMRGEKLKSPQVFALDKGDEPIPVQGDDAANLMQMFRHIEGEMRALVRHRDQLEQALFRGEELADIGEPGEIAEAILLALAPIVREMRRRSRVPGELVLKRDLGNGRREELFVPRQALEDKFASLPVEQQRYFQAAGIGGEATTEFLNRTAPKVPEPDLDDPSEEIPTQVPQVSPVRKSAGDVAAA</sequence>
<dbReference type="OrthoDB" id="9842043at2"/>
<evidence type="ECO:0000313" key="3">
    <source>
        <dbReference type="Proteomes" id="UP000001880"/>
    </source>
</evidence>
<evidence type="ECO:0000313" key="2">
    <source>
        <dbReference type="EMBL" id="ACY16027.1"/>
    </source>
</evidence>
<dbReference type="KEGG" id="hoh:Hoch_3525"/>
<evidence type="ECO:0000256" key="1">
    <source>
        <dbReference type="SAM" id="MobiDB-lite"/>
    </source>
</evidence>
<dbReference type="RefSeq" id="WP_012828626.1">
    <property type="nucleotide sequence ID" value="NC_013440.1"/>
</dbReference>
<dbReference type="Proteomes" id="UP000001880">
    <property type="component" value="Chromosome"/>
</dbReference>
<protein>
    <submittedName>
        <fullName evidence="2">Uncharacterized protein</fullName>
    </submittedName>
</protein>
<dbReference type="AlphaFoldDB" id="D0LW95"/>
<proteinExistence type="predicted"/>
<dbReference type="EMBL" id="CP001804">
    <property type="protein sequence ID" value="ACY16027.1"/>
    <property type="molecule type" value="Genomic_DNA"/>
</dbReference>
<organism evidence="2 3">
    <name type="scientific">Haliangium ochraceum (strain DSM 14365 / JCM 11303 / SMP-2)</name>
    <dbReference type="NCBI Taxonomy" id="502025"/>
    <lineage>
        <taxon>Bacteria</taxon>
        <taxon>Pseudomonadati</taxon>
        <taxon>Myxococcota</taxon>
        <taxon>Polyangia</taxon>
        <taxon>Haliangiales</taxon>
        <taxon>Kofleriaceae</taxon>
        <taxon>Haliangium</taxon>
    </lineage>
</organism>
<dbReference type="HOGENOM" id="CLU_631300_0_0_7"/>
<keyword evidence="3" id="KW-1185">Reference proteome</keyword>
<name>D0LW95_HALO1</name>
<gene>
    <name evidence="2" type="ordered locus">Hoch_3525</name>
</gene>
<accession>D0LW95</accession>